<keyword evidence="4" id="KW-1185">Reference proteome</keyword>
<gene>
    <name evidence="3" type="ORF">ANASTE_00074</name>
</gene>
<evidence type="ECO:0000313" key="4">
    <source>
        <dbReference type="Proteomes" id="UP000005178"/>
    </source>
</evidence>
<feature type="domain" description="BIG2" evidence="2">
    <location>
        <begin position="348"/>
        <end position="427"/>
    </location>
</feature>
<dbReference type="Gene3D" id="2.60.40.10">
    <property type="entry name" value="Immunoglobulins"/>
    <property type="match status" value="2"/>
</dbReference>
<dbReference type="InterPro" id="IPR013783">
    <property type="entry name" value="Ig-like_fold"/>
</dbReference>
<dbReference type="SUPFAM" id="SSF49373">
    <property type="entry name" value="Invasin/intimin cell-adhesion fragments"/>
    <property type="match status" value="1"/>
</dbReference>
<dbReference type="Pfam" id="PF02368">
    <property type="entry name" value="Big_2"/>
    <property type="match status" value="1"/>
</dbReference>
<organism evidence="3 4">
    <name type="scientific">Anaerofustis stercorihominis DSM 17244</name>
    <dbReference type="NCBI Taxonomy" id="445971"/>
    <lineage>
        <taxon>Bacteria</taxon>
        <taxon>Bacillati</taxon>
        <taxon>Bacillota</taxon>
        <taxon>Clostridia</taxon>
        <taxon>Eubacteriales</taxon>
        <taxon>Eubacteriaceae</taxon>
        <taxon>Anaerofustis</taxon>
    </lineage>
</organism>
<dbReference type="SUPFAM" id="SSF48239">
    <property type="entry name" value="Terpenoid cyclases/Protein prenyltransferases"/>
    <property type="match status" value="1"/>
</dbReference>
<dbReference type="InterPro" id="IPR003961">
    <property type="entry name" value="FN3_dom"/>
</dbReference>
<dbReference type="Gene3D" id="2.60.40.1080">
    <property type="match status" value="1"/>
</dbReference>
<name>B1C5T6_9FIRM</name>
<protein>
    <submittedName>
        <fullName evidence="3">Bacterial group 2 Ig-like protein</fullName>
    </submittedName>
</protein>
<evidence type="ECO:0000259" key="2">
    <source>
        <dbReference type="SMART" id="SM00635"/>
    </source>
</evidence>
<dbReference type="HOGENOM" id="CLU_453203_0_0_9"/>
<accession>B1C5T6</accession>
<dbReference type="SMART" id="SM00635">
    <property type="entry name" value="BID_2"/>
    <property type="match status" value="1"/>
</dbReference>
<dbReference type="InterPro" id="IPR008964">
    <property type="entry name" value="Invasin/intimin_cell_adhesion"/>
</dbReference>
<dbReference type="STRING" id="445971.ANASTE_00074"/>
<dbReference type="InterPro" id="IPR008930">
    <property type="entry name" value="Terpenoid_cyclase/PrenylTrfase"/>
</dbReference>
<dbReference type="SMART" id="SM00060">
    <property type="entry name" value="FN3"/>
    <property type="match status" value="2"/>
</dbReference>
<dbReference type="eggNOG" id="COG1657">
    <property type="taxonomic scope" value="Bacteria"/>
</dbReference>
<feature type="domain" description="Fibronectin type-III" evidence="1">
    <location>
        <begin position="355"/>
        <end position="504"/>
    </location>
</feature>
<sequence>MFKKQLKEERGNFMKSLKTKILALLLSMMMVFGIAGPVFAGNLKSNSKVTQSVTSEELNKNILNIAKACKAAASNPKPSTYFGDWSIFAVNRGGDLTSSIPGLNSWNELYKQNVIKNISTLKTSTDYARTIIGLASIGVDTTKPIAGVNLFEQMLKDKDDFKGTYASIPISVLNAVNVSNYDLSNSTYVSSIDILIDDILSYLDKDGKFSYEYDGVTYIDYDSTAQAIQVLYKYKDKENVKEFIDKGLQILKEEQAKSQNGDVNYSACTTSQVIVALCTAGVDIETYKNSDGKTLYDGLMSYYDSKTHMFKGWDGNVDGMSTDQALYALIAYSKNINIYDLSGITFKPFDSVTLSLNTSSINIAQVGNTYQLKVSVTPSNAVTTYKSSNTKIATVDSRGKIIAKGVGSTTITVNSVYGNKVSKSVKVNVKLGKLGTVKAAGGHKYAKISYSKVSGATKYVIYKYNGKSYAKYATTTKTSFTDKKVTSGKNYYYKVRAYNGGYYSGYSKAVKAAVKVGIPTKVKAKAGKKKVTVTFKKAKYAKKYEIYKKSGKKYKKIATVKKNKYVDKKVKKNKKYYYRVRAVKDSSNKSNFAKTVKSNKVK</sequence>
<reference evidence="3" key="2">
    <citation type="submission" date="2013-08" db="EMBL/GenBank/DDBJ databases">
        <title>Draft genome sequence of Anaerofustis stercorihominis (DSM 17244).</title>
        <authorList>
            <person name="Sudarsanam P."/>
            <person name="Ley R."/>
            <person name="Guruge J."/>
            <person name="Turnbaugh P.J."/>
            <person name="Mahowald M."/>
            <person name="Liep D."/>
            <person name="Gordon J."/>
        </authorList>
    </citation>
    <scope>NUCLEOTIDE SEQUENCE</scope>
    <source>
        <strain evidence="3">DSM 17244</strain>
    </source>
</reference>
<evidence type="ECO:0000259" key="1">
    <source>
        <dbReference type="SMART" id="SM00060"/>
    </source>
</evidence>
<feature type="domain" description="Fibronectin type-III" evidence="1">
    <location>
        <begin position="516"/>
        <end position="590"/>
    </location>
</feature>
<dbReference type="SUPFAM" id="SSF49265">
    <property type="entry name" value="Fibronectin type III"/>
    <property type="match status" value="1"/>
</dbReference>
<evidence type="ECO:0000313" key="3">
    <source>
        <dbReference type="EMBL" id="EDS73505.1"/>
    </source>
</evidence>
<dbReference type="InterPro" id="IPR036116">
    <property type="entry name" value="FN3_sf"/>
</dbReference>
<proteinExistence type="predicted"/>
<dbReference type="EMBL" id="ABIL02000003">
    <property type="protein sequence ID" value="EDS73505.1"/>
    <property type="molecule type" value="Genomic_DNA"/>
</dbReference>
<dbReference type="eggNOG" id="COG4733">
    <property type="taxonomic scope" value="Bacteria"/>
</dbReference>
<dbReference type="Proteomes" id="UP000005178">
    <property type="component" value="Unassembled WGS sequence"/>
</dbReference>
<dbReference type="AlphaFoldDB" id="B1C5T6"/>
<reference evidence="3" key="1">
    <citation type="submission" date="2008-01" db="EMBL/GenBank/DDBJ databases">
        <authorList>
            <person name="Fulton L."/>
            <person name="Clifton S."/>
            <person name="Fulton B."/>
            <person name="Xu J."/>
            <person name="Minx P."/>
            <person name="Pepin K.H."/>
            <person name="Johnson M."/>
            <person name="Thiruvilangam P."/>
            <person name="Bhonagiri V."/>
            <person name="Nash W.E."/>
            <person name="Mardis E.R."/>
            <person name="Wilson R.K."/>
        </authorList>
    </citation>
    <scope>NUCLEOTIDE SEQUENCE [LARGE SCALE GENOMIC DNA]</scope>
    <source>
        <strain evidence="3">DSM 17244</strain>
    </source>
</reference>
<dbReference type="InterPro" id="IPR003343">
    <property type="entry name" value="Big_2"/>
</dbReference>
<comment type="caution">
    <text evidence="3">The sequence shown here is derived from an EMBL/GenBank/DDBJ whole genome shotgun (WGS) entry which is preliminary data.</text>
</comment>